<dbReference type="EMBL" id="JBJKFK010000305">
    <property type="protein sequence ID" value="KAL3317962.1"/>
    <property type="molecule type" value="Genomic_DNA"/>
</dbReference>
<dbReference type="SMART" id="SM01167">
    <property type="entry name" value="DUF1900"/>
    <property type="match status" value="1"/>
</dbReference>
<dbReference type="InterPro" id="IPR015943">
    <property type="entry name" value="WD40/YVTN_repeat-like_dom_sf"/>
</dbReference>
<reference evidence="1 2" key="1">
    <citation type="submission" date="2024-11" db="EMBL/GenBank/DDBJ databases">
        <title>Adaptive evolution of stress response genes in parasites aligns with host niche diversity.</title>
        <authorList>
            <person name="Hahn C."/>
            <person name="Resl P."/>
        </authorList>
    </citation>
    <scope>NUCLEOTIDE SEQUENCE [LARGE SCALE GENOMIC DNA]</scope>
    <source>
        <strain evidence="1">EGGRZ-B1_66</strain>
        <tissue evidence="1">Body</tissue>
    </source>
</reference>
<dbReference type="Gene3D" id="2.130.10.10">
    <property type="entry name" value="YVTN repeat-like/Quinoprotein amine dehydrogenase"/>
    <property type="match status" value="1"/>
</dbReference>
<accession>A0ABD2QFH4</accession>
<dbReference type="Proteomes" id="UP001626550">
    <property type="component" value="Unassembled WGS sequence"/>
</dbReference>
<comment type="caution">
    <text evidence="1">The sequence shown here is derived from an EMBL/GenBank/DDBJ whole genome shotgun (WGS) entry which is preliminary data.</text>
</comment>
<proteinExistence type="predicted"/>
<protein>
    <submittedName>
        <fullName evidence="1">Coronin, actin binding protein, 1A</fullName>
    </submittedName>
</protein>
<dbReference type="AlphaFoldDB" id="A0ABD2QFH4"/>
<dbReference type="InterPro" id="IPR001680">
    <property type="entry name" value="WD40_rpt"/>
</dbReference>
<evidence type="ECO:0000313" key="2">
    <source>
        <dbReference type="Proteomes" id="UP001626550"/>
    </source>
</evidence>
<organism evidence="1 2">
    <name type="scientific">Cichlidogyrus casuarinus</name>
    <dbReference type="NCBI Taxonomy" id="1844966"/>
    <lineage>
        <taxon>Eukaryota</taxon>
        <taxon>Metazoa</taxon>
        <taxon>Spiralia</taxon>
        <taxon>Lophotrochozoa</taxon>
        <taxon>Platyhelminthes</taxon>
        <taxon>Monogenea</taxon>
        <taxon>Monopisthocotylea</taxon>
        <taxon>Dactylogyridea</taxon>
        <taxon>Ancyrocephalidae</taxon>
        <taxon>Cichlidogyrus</taxon>
    </lineage>
</organism>
<evidence type="ECO:0000313" key="1">
    <source>
        <dbReference type="EMBL" id="KAL3317962.1"/>
    </source>
</evidence>
<dbReference type="SMART" id="SM00320">
    <property type="entry name" value="WD40"/>
    <property type="match status" value="2"/>
</dbReference>
<dbReference type="InterPro" id="IPR015505">
    <property type="entry name" value="Coronin"/>
</dbReference>
<dbReference type="InterPro" id="IPR036322">
    <property type="entry name" value="WD40_repeat_dom_sf"/>
</dbReference>
<sequence length="707" mass="80990">MKPLYEGRIACCNTSFITAALESEINSTQLSIIPQNFIKLWNFSGLDSKHPSELSNLQSKDYIVAEYGGQHSGRITWHEWNGLVAALLASSDKDGKLILWDATRQSKLTTMQHCGYIHHFGWSINGQFLATSCNDRNIRIFDPRISRHEQFCLRIPAHFEIKPSKIMFLSETHILNIIQGVNGLRKWFIWDLRDAKAPTQSGFIDQSSAVFQENYDADLGLLFLASREESSIRFYEFTKGTLQYLDQFRSSHTQSTVCWMPKRGLDVSRNEIARCFRFHRPGSDSSIKNAPSDCTAFVMRPINRSFIEPVHIRVPNLQSPDASLYPLTNSDIPLANVNEWQNNGMPASAKWPMKFDLLSCKYMQPKLSGQGRIEWLPITEKEKLRRIFEVRSLRMAWAKRQAVNKDTNSFSVKSTPGKAAVQTRLRKSFSLKRTTSCFSAPEESNHACSSGVFKRTPVQELHCPSLSRSRWRRAQLHQPEPIMDRPSGFQVEVRISDSENTSEDSEETRLHRRVMHATGKICRSNRLRASDQRMRKVLSHSPIPTDRRKFQTILAAFQNGDVSNSERSKEAEDSHSSSNYNNYNMILIYENLTVNSCVGPGSNEFQLPPPMSKLRSTRLLEQLSRKTTTLMKNLTADEILNDSFADKNEDNFYFRLNHRQHESKDHQHNADVATLALSFDRYSPPGYDNDVSSSEFEQRLDVRIVGT</sequence>
<name>A0ABD2QFH4_9PLAT</name>
<dbReference type="PANTHER" id="PTHR10856">
    <property type="entry name" value="CORONIN"/>
    <property type="match status" value="1"/>
</dbReference>
<dbReference type="SUPFAM" id="SSF50978">
    <property type="entry name" value="WD40 repeat-like"/>
    <property type="match status" value="1"/>
</dbReference>
<gene>
    <name evidence="1" type="primary">CORO1A</name>
    <name evidence="1" type="ORF">Ciccas_003380</name>
</gene>
<keyword evidence="2" id="KW-1185">Reference proteome</keyword>